<feature type="compositionally biased region" description="Low complexity" evidence="1">
    <location>
        <begin position="10"/>
        <end position="23"/>
    </location>
</feature>
<reference evidence="2" key="4">
    <citation type="submission" date="2019-03" db="UniProtKB">
        <authorList>
            <consortium name="EnsemblPlants"/>
        </authorList>
    </citation>
    <scope>IDENTIFICATION</scope>
</reference>
<proteinExistence type="predicted"/>
<keyword evidence="3" id="KW-1185">Reference proteome</keyword>
<reference evidence="2" key="3">
    <citation type="journal article" date="2017" name="Nature">
        <title>Genome sequence of the progenitor of the wheat D genome Aegilops tauschii.</title>
        <authorList>
            <person name="Luo M.C."/>
            <person name="Gu Y.Q."/>
            <person name="Puiu D."/>
            <person name="Wang H."/>
            <person name="Twardziok S.O."/>
            <person name="Deal K.R."/>
            <person name="Huo N."/>
            <person name="Zhu T."/>
            <person name="Wang L."/>
            <person name="Wang Y."/>
            <person name="McGuire P.E."/>
            <person name="Liu S."/>
            <person name="Long H."/>
            <person name="Ramasamy R.K."/>
            <person name="Rodriguez J.C."/>
            <person name="Van S.L."/>
            <person name="Yuan L."/>
            <person name="Wang Z."/>
            <person name="Xia Z."/>
            <person name="Xiao L."/>
            <person name="Anderson O.D."/>
            <person name="Ouyang S."/>
            <person name="Liang Y."/>
            <person name="Zimin A.V."/>
            <person name="Pertea G."/>
            <person name="Qi P."/>
            <person name="Bennetzen J.L."/>
            <person name="Dai X."/>
            <person name="Dawson M.W."/>
            <person name="Muller H.G."/>
            <person name="Kugler K."/>
            <person name="Rivarola-Duarte L."/>
            <person name="Spannagl M."/>
            <person name="Mayer K.F.X."/>
            <person name="Lu F.H."/>
            <person name="Bevan M.W."/>
            <person name="Leroy P."/>
            <person name="Li P."/>
            <person name="You F.M."/>
            <person name="Sun Q."/>
            <person name="Liu Z."/>
            <person name="Lyons E."/>
            <person name="Wicker T."/>
            <person name="Salzberg S.L."/>
            <person name="Devos K.M."/>
            <person name="Dvorak J."/>
        </authorList>
    </citation>
    <scope>NUCLEOTIDE SEQUENCE [LARGE SCALE GENOMIC DNA]</scope>
    <source>
        <strain evidence="2">cv. AL8/78</strain>
    </source>
</reference>
<evidence type="ECO:0000313" key="3">
    <source>
        <dbReference type="Proteomes" id="UP000015105"/>
    </source>
</evidence>
<accession>A0A452Y1W4</accession>
<reference evidence="2" key="5">
    <citation type="journal article" date="2021" name="G3 (Bethesda)">
        <title>Aegilops tauschii genome assembly Aet v5.0 features greater sequence contiguity and improved annotation.</title>
        <authorList>
            <person name="Wang L."/>
            <person name="Zhu T."/>
            <person name="Rodriguez J.C."/>
            <person name="Deal K.R."/>
            <person name="Dubcovsky J."/>
            <person name="McGuire P.E."/>
            <person name="Lux T."/>
            <person name="Spannagl M."/>
            <person name="Mayer K.F.X."/>
            <person name="Baldrich P."/>
            <person name="Meyers B.C."/>
            <person name="Huo N."/>
            <person name="Gu Y.Q."/>
            <person name="Zhou H."/>
            <person name="Devos K.M."/>
            <person name="Bennetzen J.L."/>
            <person name="Unver T."/>
            <person name="Budak H."/>
            <person name="Gulick P.J."/>
            <person name="Galiba G."/>
            <person name="Kalapos B."/>
            <person name="Nelson D.R."/>
            <person name="Li P."/>
            <person name="You F.M."/>
            <person name="Luo M.C."/>
            <person name="Dvorak J."/>
        </authorList>
    </citation>
    <scope>NUCLEOTIDE SEQUENCE [LARGE SCALE GENOMIC DNA]</scope>
    <source>
        <strain evidence="2">cv. AL8/78</strain>
    </source>
</reference>
<feature type="region of interest" description="Disordered" evidence="1">
    <location>
        <begin position="1"/>
        <end position="25"/>
    </location>
</feature>
<dbReference type="Proteomes" id="UP000015105">
    <property type="component" value="Chromosome 1D"/>
</dbReference>
<evidence type="ECO:0000313" key="2">
    <source>
        <dbReference type="EnsemblPlants" id="AET1Gv20255600.5"/>
    </source>
</evidence>
<dbReference type="EnsemblPlants" id="AET1Gv20255600.5">
    <property type="protein sequence ID" value="AET1Gv20255600.5"/>
    <property type="gene ID" value="AET1Gv20255600"/>
</dbReference>
<organism evidence="2 3">
    <name type="scientific">Aegilops tauschii subsp. strangulata</name>
    <name type="common">Goatgrass</name>
    <dbReference type="NCBI Taxonomy" id="200361"/>
    <lineage>
        <taxon>Eukaryota</taxon>
        <taxon>Viridiplantae</taxon>
        <taxon>Streptophyta</taxon>
        <taxon>Embryophyta</taxon>
        <taxon>Tracheophyta</taxon>
        <taxon>Spermatophyta</taxon>
        <taxon>Magnoliopsida</taxon>
        <taxon>Liliopsida</taxon>
        <taxon>Poales</taxon>
        <taxon>Poaceae</taxon>
        <taxon>BOP clade</taxon>
        <taxon>Pooideae</taxon>
        <taxon>Triticodae</taxon>
        <taxon>Triticeae</taxon>
        <taxon>Triticinae</taxon>
        <taxon>Aegilops</taxon>
    </lineage>
</organism>
<evidence type="ECO:0000256" key="1">
    <source>
        <dbReference type="SAM" id="MobiDB-lite"/>
    </source>
</evidence>
<dbReference type="Gramene" id="AET1Gv20255600.5">
    <property type="protein sequence ID" value="AET1Gv20255600.5"/>
    <property type="gene ID" value="AET1Gv20255600"/>
</dbReference>
<dbReference type="AlphaFoldDB" id="A0A452Y1W4"/>
<protein>
    <submittedName>
        <fullName evidence="2">Uncharacterized protein</fullName>
    </submittedName>
</protein>
<name>A0A452Y1W4_AEGTS</name>
<reference evidence="3" key="1">
    <citation type="journal article" date="2014" name="Science">
        <title>Ancient hybridizations among the ancestral genomes of bread wheat.</title>
        <authorList>
            <consortium name="International Wheat Genome Sequencing Consortium,"/>
            <person name="Marcussen T."/>
            <person name="Sandve S.R."/>
            <person name="Heier L."/>
            <person name="Spannagl M."/>
            <person name="Pfeifer M."/>
            <person name="Jakobsen K.S."/>
            <person name="Wulff B.B."/>
            <person name="Steuernagel B."/>
            <person name="Mayer K.F."/>
            <person name="Olsen O.A."/>
        </authorList>
    </citation>
    <scope>NUCLEOTIDE SEQUENCE [LARGE SCALE GENOMIC DNA]</scope>
    <source>
        <strain evidence="3">cv. AL8/78</strain>
    </source>
</reference>
<sequence>RRTQSRPRSSRPTASSPSSCGSPPLLPFLPYDTPSVSIPHPRCRHSLSRSLALRAGPDLQEEEEIQGSRRWLGRCEVMASRFVWAVKTTVAALVVAHMSAIASDVTHRGSNRRRSTILPA</sequence>
<reference evidence="3" key="2">
    <citation type="journal article" date="2017" name="Nat. Plants">
        <title>The Aegilops tauschii genome reveals multiple impacts of transposons.</title>
        <authorList>
            <person name="Zhao G."/>
            <person name="Zou C."/>
            <person name="Li K."/>
            <person name="Wang K."/>
            <person name="Li T."/>
            <person name="Gao L."/>
            <person name="Zhang X."/>
            <person name="Wang H."/>
            <person name="Yang Z."/>
            <person name="Liu X."/>
            <person name="Jiang W."/>
            <person name="Mao L."/>
            <person name="Kong X."/>
            <person name="Jiao Y."/>
            <person name="Jia J."/>
        </authorList>
    </citation>
    <scope>NUCLEOTIDE SEQUENCE [LARGE SCALE GENOMIC DNA]</scope>
    <source>
        <strain evidence="3">cv. AL8/78</strain>
    </source>
</reference>